<keyword evidence="2" id="KW-1185">Reference proteome</keyword>
<accession>A0ABM8NLK0</accession>
<dbReference type="EMBL" id="CAJHCP010000005">
    <property type="protein sequence ID" value="CAD6531634.1"/>
    <property type="molecule type" value="Genomic_DNA"/>
</dbReference>
<comment type="caution">
    <text evidence="1">The sequence shown here is derived from an EMBL/GenBank/DDBJ whole genome shotgun (WGS) entry which is preliminary data.</text>
</comment>
<organism evidence="1 2">
    <name type="scientific">Paraburkholderia metrosideri</name>
    <dbReference type="NCBI Taxonomy" id="580937"/>
    <lineage>
        <taxon>Bacteria</taxon>
        <taxon>Pseudomonadati</taxon>
        <taxon>Pseudomonadota</taxon>
        <taxon>Betaproteobacteria</taxon>
        <taxon>Burkholderiales</taxon>
        <taxon>Burkholderiaceae</taxon>
        <taxon>Paraburkholderia</taxon>
    </lineage>
</organism>
<proteinExistence type="predicted"/>
<gene>
    <name evidence="1" type="ORF">LMG28140_02526</name>
</gene>
<evidence type="ECO:0000313" key="2">
    <source>
        <dbReference type="Proteomes" id="UP000598032"/>
    </source>
</evidence>
<protein>
    <recommendedName>
        <fullName evidence="3">Transposase</fullName>
    </recommendedName>
</protein>
<evidence type="ECO:0000313" key="1">
    <source>
        <dbReference type="EMBL" id="CAD6531634.1"/>
    </source>
</evidence>
<evidence type="ECO:0008006" key="3">
    <source>
        <dbReference type="Google" id="ProtNLM"/>
    </source>
</evidence>
<sequence>MEGCGLGTELPAAIWLCARRTLGRLRRLPRLPFGERGLIALERLVVKIENTWTAAALTTVFKFGRHGRLGLRVVDR</sequence>
<dbReference type="Proteomes" id="UP000598032">
    <property type="component" value="Unassembled WGS sequence"/>
</dbReference>
<reference evidence="1 2" key="1">
    <citation type="submission" date="2020-10" db="EMBL/GenBank/DDBJ databases">
        <authorList>
            <person name="Peeters C."/>
        </authorList>
    </citation>
    <scope>NUCLEOTIDE SEQUENCE [LARGE SCALE GENOMIC DNA]</scope>
    <source>
        <strain evidence="1 2">LMG 28140</strain>
    </source>
</reference>
<name>A0ABM8NLK0_9BURK</name>